<dbReference type="EMBL" id="QKWP01001200">
    <property type="protein sequence ID" value="RIB10884.1"/>
    <property type="molecule type" value="Genomic_DNA"/>
</dbReference>
<keyword evidence="1" id="KW-0175">Coiled coil</keyword>
<dbReference type="AlphaFoldDB" id="A0A397UL66"/>
<feature type="coiled-coil region" evidence="1">
    <location>
        <begin position="81"/>
        <end position="108"/>
    </location>
</feature>
<organism evidence="2 3">
    <name type="scientific">Gigaspora rosea</name>
    <dbReference type="NCBI Taxonomy" id="44941"/>
    <lineage>
        <taxon>Eukaryota</taxon>
        <taxon>Fungi</taxon>
        <taxon>Fungi incertae sedis</taxon>
        <taxon>Mucoromycota</taxon>
        <taxon>Glomeromycotina</taxon>
        <taxon>Glomeromycetes</taxon>
        <taxon>Diversisporales</taxon>
        <taxon>Gigasporaceae</taxon>
        <taxon>Gigaspora</taxon>
    </lineage>
</organism>
<comment type="caution">
    <text evidence="2">The sequence shown here is derived from an EMBL/GenBank/DDBJ whole genome shotgun (WGS) entry which is preliminary data.</text>
</comment>
<dbReference type="Proteomes" id="UP000266673">
    <property type="component" value="Unassembled WGS sequence"/>
</dbReference>
<keyword evidence="3" id="KW-1185">Reference proteome</keyword>
<evidence type="ECO:0000313" key="3">
    <source>
        <dbReference type="Proteomes" id="UP000266673"/>
    </source>
</evidence>
<dbReference type="OrthoDB" id="2440970at2759"/>
<evidence type="ECO:0000256" key="1">
    <source>
        <dbReference type="SAM" id="Coils"/>
    </source>
</evidence>
<reference evidence="2 3" key="1">
    <citation type="submission" date="2018-06" db="EMBL/GenBank/DDBJ databases">
        <title>Comparative genomics reveals the genomic features of Rhizophagus irregularis, R. cerebriforme, R. diaphanum and Gigaspora rosea, and their symbiotic lifestyle signature.</title>
        <authorList>
            <person name="Morin E."/>
            <person name="San Clemente H."/>
            <person name="Chen E.C.H."/>
            <person name="De La Providencia I."/>
            <person name="Hainaut M."/>
            <person name="Kuo A."/>
            <person name="Kohler A."/>
            <person name="Murat C."/>
            <person name="Tang N."/>
            <person name="Roy S."/>
            <person name="Loubradou J."/>
            <person name="Henrissat B."/>
            <person name="Grigoriev I.V."/>
            <person name="Corradi N."/>
            <person name="Roux C."/>
            <person name="Martin F.M."/>
        </authorList>
    </citation>
    <scope>NUCLEOTIDE SEQUENCE [LARGE SCALE GENOMIC DNA]</scope>
    <source>
        <strain evidence="2 3">DAOM 194757</strain>
    </source>
</reference>
<sequence>MLSDTKKHEHYDKTGDVDGFEDFGSIIFNSFSKDYVKNKEHLERLENEQNTLSIVGIPILNTIFFSQIDAIIKDYLTPMILEKQRAQMNELTETENSINLEIKEQEQNTQQILFSSLARTIPHKEILEHLFSIQSNLSDSKQYIKSSRTKYAELLGISRKAIDYTFKNTEKNLVEINNLAIVKHRGQYPKRLKTSFENEDTISKENPLKKLKASFKNGEYYT</sequence>
<accession>A0A397UL66</accession>
<proteinExistence type="predicted"/>
<evidence type="ECO:0000313" key="2">
    <source>
        <dbReference type="EMBL" id="RIB10884.1"/>
    </source>
</evidence>
<name>A0A397UL66_9GLOM</name>
<protein>
    <submittedName>
        <fullName evidence="2">Uncharacterized protein</fullName>
    </submittedName>
</protein>
<gene>
    <name evidence="2" type="ORF">C2G38_2204950</name>
</gene>